<evidence type="ECO:0000256" key="1">
    <source>
        <dbReference type="SAM" id="Coils"/>
    </source>
</evidence>
<feature type="compositionally biased region" description="Basic residues" evidence="2">
    <location>
        <begin position="39"/>
        <end position="52"/>
    </location>
</feature>
<comment type="caution">
    <text evidence="3">The sequence shown here is derived from an EMBL/GenBank/DDBJ whole genome shotgun (WGS) entry which is preliminary data.</text>
</comment>
<accession>A0AAN7FE20</accession>
<feature type="compositionally biased region" description="Polar residues" evidence="2">
    <location>
        <begin position="1"/>
        <end position="17"/>
    </location>
</feature>
<protein>
    <submittedName>
        <fullName evidence="3">Uncharacterized protein</fullName>
    </submittedName>
</protein>
<feature type="coiled-coil region" evidence="1">
    <location>
        <begin position="88"/>
        <end position="143"/>
    </location>
</feature>
<dbReference type="EMBL" id="JAXUIC010000005">
    <property type="protein sequence ID" value="KAK4589190.1"/>
    <property type="molecule type" value="Genomic_DNA"/>
</dbReference>
<evidence type="ECO:0000313" key="4">
    <source>
        <dbReference type="Proteomes" id="UP001324115"/>
    </source>
</evidence>
<proteinExistence type="predicted"/>
<keyword evidence="1" id="KW-0175">Coiled coil</keyword>
<evidence type="ECO:0000313" key="3">
    <source>
        <dbReference type="EMBL" id="KAK4589190.1"/>
    </source>
</evidence>
<keyword evidence="4" id="KW-1185">Reference proteome</keyword>
<reference evidence="3 4" key="1">
    <citation type="journal article" date="2023" name="G3 (Bethesda)">
        <title>A haplotype-resolved chromosome-scale genome for Quercus rubra L. provides insights into the genetics of adaptive traits for red oak species.</title>
        <authorList>
            <person name="Kapoor B."/>
            <person name="Jenkins J."/>
            <person name="Schmutz J."/>
            <person name="Zhebentyayeva T."/>
            <person name="Kuelheim C."/>
            <person name="Coggeshall M."/>
            <person name="Heim C."/>
            <person name="Lasky J.R."/>
            <person name="Leites L."/>
            <person name="Islam-Faridi N."/>
            <person name="Romero-Severson J."/>
            <person name="DeLeo V.L."/>
            <person name="Lucas S.M."/>
            <person name="Lazic D."/>
            <person name="Gailing O."/>
            <person name="Carlson J."/>
            <person name="Staton M."/>
        </authorList>
    </citation>
    <scope>NUCLEOTIDE SEQUENCE [LARGE SCALE GENOMIC DNA]</scope>
    <source>
        <strain evidence="3">Pseudo-F2</strain>
    </source>
</reference>
<gene>
    <name evidence="3" type="ORF">RGQ29_019970</name>
</gene>
<sequence length="179" mass="20850">MENTNFTPKSSLQTTDSKQNEERNPAKAHAFTSSFTPNLHHRHTGRRSRMISRKKEFSRAKAISERSEKLSADCEVNFAAQKKYPGRLAFAKAKLEDAYKDRKQIEQQLRDAETEYEVTKQNTNKANENVQQLLRQKDEVSMNLSKILALLEEATSVIERINLKWEILRKTYQDCKFDP</sequence>
<evidence type="ECO:0000256" key="2">
    <source>
        <dbReference type="SAM" id="MobiDB-lite"/>
    </source>
</evidence>
<dbReference type="AlphaFoldDB" id="A0AAN7FE20"/>
<name>A0AAN7FE20_QUERU</name>
<organism evidence="3 4">
    <name type="scientific">Quercus rubra</name>
    <name type="common">Northern red oak</name>
    <name type="synonym">Quercus borealis</name>
    <dbReference type="NCBI Taxonomy" id="3512"/>
    <lineage>
        <taxon>Eukaryota</taxon>
        <taxon>Viridiplantae</taxon>
        <taxon>Streptophyta</taxon>
        <taxon>Embryophyta</taxon>
        <taxon>Tracheophyta</taxon>
        <taxon>Spermatophyta</taxon>
        <taxon>Magnoliopsida</taxon>
        <taxon>eudicotyledons</taxon>
        <taxon>Gunneridae</taxon>
        <taxon>Pentapetalae</taxon>
        <taxon>rosids</taxon>
        <taxon>fabids</taxon>
        <taxon>Fagales</taxon>
        <taxon>Fagaceae</taxon>
        <taxon>Quercus</taxon>
    </lineage>
</organism>
<dbReference type="Proteomes" id="UP001324115">
    <property type="component" value="Unassembled WGS sequence"/>
</dbReference>
<feature type="region of interest" description="Disordered" evidence="2">
    <location>
        <begin position="1"/>
        <end position="56"/>
    </location>
</feature>